<dbReference type="Proteomes" id="UP000641514">
    <property type="component" value="Unassembled WGS sequence"/>
</dbReference>
<comment type="caution">
    <text evidence="1">The sequence shown here is derived from an EMBL/GenBank/DDBJ whole genome shotgun (WGS) entry which is preliminary data.</text>
</comment>
<gene>
    <name evidence="1" type="ORF">GCM10011410_24260</name>
</gene>
<keyword evidence="2" id="KW-1185">Reference proteome</keyword>
<accession>A0A916UF95</accession>
<proteinExistence type="predicted"/>
<dbReference type="AlphaFoldDB" id="A0A916UF95"/>
<reference evidence="1" key="1">
    <citation type="journal article" date="2014" name="Int. J. Syst. Evol. Microbiol.">
        <title>Complete genome sequence of Corynebacterium casei LMG S-19264T (=DSM 44701T), isolated from a smear-ripened cheese.</title>
        <authorList>
            <consortium name="US DOE Joint Genome Institute (JGI-PGF)"/>
            <person name="Walter F."/>
            <person name="Albersmeier A."/>
            <person name="Kalinowski J."/>
            <person name="Ruckert C."/>
        </authorList>
    </citation>
    <scope>NUCLEOTIDE SEQUENCE</scope>
    <source>
        <strain evidence="1">CGMCC 1.15478</strain>
    </source>
</reference>
<evidence type="ECO:0008006" key="3">
    <source>
        <dbReference type="Google" id="ProtNLM"/>
    </source>
</evidence>
<sequence length="251" mass="27925">MDLPAYTLDRVVTECHYRLGATSSWAHAGAYRESLALCIVDAVQSSAGNYPATIGVVDRFAAYQRHTNPAHTSCGVRDLLRTFEEAGSAASWAGKVGMFRRRHHSPTQIVKSRSIQRAAEALYSLRIDSTADLAAMYPCSETRALVVRAWRSVINHDFTSSWDYLLALSGVRSPDPATSLAVCRRFFAGIAPRWKDDPYLVDEVAHRMSTSVEDLTLAIHRWSASNRVFADQDLENSQFVIMPWTAATELN</sequence>
<name>A0A916UF95_9ACTN</name>
<protein>
    <recommendedName>
        <fullName evidence="3">Heme peroxidase</fullName>
    </recommendedName>
</protein>
<organism evidence="1 2">
    <name type="scientific">Hoyosella rhizosphaerae</name>
    <dbReference type="NCBI Taxonomy" id="1755582"/>
    <lineage>
        <taxon>Bacteria</taxon>
        <taxon>Bacillati</taxon>
        <taxon>Actinomycetota</taxon>
        <taxon>Actinomycetes</taxon>
        <taxon>Mycobacteriales</taxon>
        <taxon>Hoyosellaceae</taxon>
        <taxon>Hoyosella</taxon>
    </lineage>
</organism>
<reference evidence="1" key="2">
    <citation type="submission" date="2020-09" db="EMBL/GenBank/DDBJ databases">
        <authorList>
            <person name="Sun Q."/>
            <person name="Zhou Y."/>
        </authorList>
    </citation>
    <scope>NUCLEOTIDE SEQUENCE</scope>
    <source>
        <strain evidence="1">CGMCC 1.15478</strain>
    </source>
</reference>
<evidence type="ECO:0000313" key="2">
    <source>
        <dbReference type="Proteomes" id="UP000641514"/>
    </source>
</evidence>
<evidence type="ECO:0000313" key="1">
    <source>
        <dbReference type="EMBL" id="GGC70558.1"/>
    </source>
</evidence>
<dbReference type="EMBL" id="BMJH01000003">
    <property type="protein sequence ID" value="GGC70558.1"/>
    <property type="molecule type" value="Genomic_DNA"/>
</dbReference>
<dbReference type="RefSeq" id="WP_188675294.1">
    <property type="nucleotide sequence ID" value="NZ_BMJH01000003.1"/>
</dbReference>